<dbReference type="SUPFAM" id="SSF52833">
    <property type="entry name" value="Thioredoxin-like"/>
    <property type="match status" value="1"/>
</dbReference>
<dbReference type="InterPro" id="IPR013766">
    <property type="entry name" value="Thioredoxin_domain"/>
</dbReference>
<evidence type="ECO:0000259" key="4">
    <source>
        <dbReference type="PROSITE" id="PS51352"/>
    </source>
</evidence>
<dbReference type="GO" id="GO:0015035">
    <property type="term" value="F:protein-disulfide reductase activity"/>
    <property type="evidence" value="ECO:0007669"/>
    <property type="project" value="InterPro"/>
</dbReference>
<evidence type="ECO:0000313" key="5">
    <source>
        <dbReference type="EMBL" id="RKO99709.1"/>
    </source>
</evidence>
<sequence>IGSSAEFNALVASPSLTVVDFHAQWCGPCKVIAPRFQALAAKGLAHAQFAKVDVDACADIAQAHSVTAMPTFVFFRHGAEIDRVVGADIGRVERL</sequence>
<evidence type="ECO:0000313" key="6">
    <source>
        <dbReference type="Proteomes" id="UP000274922"/>
    </source>
</evidence>
<feature type="disulfide bond" description="Redox-active" evidence="3">
    <location>
        <begin position="26"/>
        <end position="29"/>
    </location>
</feature>
<evidence type="ECO:0000256" key="3">
    <source>
        <dbReference type="PIRSR" id="PIRSR000077-4"/>
    </source>
</evidence>
<protein>
    <recommendedName>
        <fullName evidence="4">Thioredoxin domain-containing protein</fullName>
    </recommendedName>
</protein>
<dbReference type="AlphaFoldDB" id="A0A4P9X3T6"/>
<dbReference type="Gene3D" id="3.40.30.10">
    <property type="entry name" value="Glutaredoxin"/>
    <property type="match status" value="1"/>
</dbReference>
<feature type="site" description="Contributes to redox potential value" evidence="2">
    <location>
        <position position="28"/>
    </location>
</feature>
<gene>
    <name evidence="5" type="ORF">CXG81DRAFT_5965</name>
</gene>
<feature type="domain" description="Thioredoxin" evidence="4">
    <location>
        <begin position="1"/>
        <end position="95"/>
    </location>
</feature>
<dbReference type="PANTHER" id="PTHR46115">
    <property type="entry name" value="THIOREDOXIN-LIKE PROTEIN 1"/>
    <property type="match status" value="1"/>
</dbReference>
<dbReference type="PRINTS" id="PR00421">
    <property type="entry name" value="THIOREDOXIN"/>
</dbReference>
<evidence type="ECO:0000256" key="1">
    <source>
        <dbReference type="ARBA" id="ARBA00023157"/>
    </source>
</evidence>
<dbReference type="PIRSF" id="PIRSF000077">
    <property type="entry name" value="Thioredoxin"/>
    <property type="match status" value="1"/>
</dbReference>
<dbReference type="EMBL" id="ML014263">
    <property type="protein sequence ID" value="RKO99709.1"/>
    <property type="molecule type" value="Genomic_DNA"/>
</dbReference>
<feature type="non-terminal residue" evidence="5">
    <location>
        <position position="95"/>
    </location>
</feature>
<name>A0A4P9X3T6_9FUNG</name>
<feature type="non-terminal residue" evidence="5">
    <location>
        <position position="1"/>
    </location>
</feature>
<dbReference type="PROSITE" id="PS00194">
    <property type="entry name" value="THIOREDOXIN_1"/>
    <property type="match status" value="1"/>
</dbReference>
<keyword evidence="1 3" id="KW-1015">Disulfide bond</keyword>
<dbReference type="InterPro" id="IPR017937">
    <property type="entry name" value="Thioredoxin_CS"/>
</dbReference>
<keyword evidence="6" id="KW-1185">Reference proteome</keyword>
<feature type="active site" description="Nucleophile" evidence="2">
    <location>
        <position position="29"/>
    </location>
</feature>
<feature type="active site" description="Nucleophile" evidence="2">
    <location>
        <position position="26"/>
    </location>
</feature>
<feature type="site" description="Deprotonates C-terminal active site Cys" evidence="2">
    <location>
        <position position="20"/>
    </location>
</feature>
<dbReference type="PROSITE" id="PS51352">
    <property type="entry name" value="THIOREDOXIN_2"/>
    <property type="match status" value="1"/>
</dbReference>
<dbReference type="OrthoDB" id="10263751at2759"/>
<dbReference type="InterPro" id="IPR036249">
    <property type="entry name" value="Thioredoxin-like_sf"/>
</dbReference>
<proteinExistence type="predicted"/>
<feature type="site" description="Deprotonates C-terminal active site Cys" evidence="2">
    <location>
        <position position="27"/>
    </location>
</feature>
<evidence type="ECO:0000256" key="2">
    <source>
        <dbReference type="PIRSR" id="PIRSR000077-1"/>
    </source>
</evidence>
<keyword evidence="3" id="KW-0676">Redox-active center</keyword>
<dbReference type="InterPro" id="IPR005746">
    <property type="entry name" value="Thioredoxin"/>
</dbReference>
<dbReference type="Proteomes" id="UP000274922">
    <property type="component" value="Unassembled WGS sequence"/>
</dbReference>
<dbReference type="Pfam" id="PF00085">
    <property type="entry name" value="Thioredoxin"/>
    <property type="match status" value="1"/>
</dbReference>
<organism evidence="5 6">
    <name type="scientific">Caulochytrium protostelioides</name>
    <dbReference type="NCBI Taxonomy" id="1555241"/>
    <lineage>
        <taxon>Eukaryota</taxon>
        <taxon>Fungi</taxon>
        <taxon>Fungi incertae sedis</taxon>
        <taxon>Chytridiomycota</taxon>
        <taxon>Chytridiomycota incertae sedis</taxon>
        <taxon>Chytridiomycetes</taxon>
        <taxon>Caulochytriales</taxon>
        <taxon>Caulochytriaceae</taxon>
        <taxon>Caulochytrium</taxon>
    </lineage>
</organism>
<accession>A0A4P9X3T6</accession>
<dbReference type="CDD" id="cd02947">
    <property type="entry name" value="TRX_family"/>
    <property type="match status" value="1"/>
</dbReference>
<reference evidence="6" key="1">
    <citation type="journal article" date="2018" name="Nat. Microbiol.">
        <title>Leveraging single-cell genomics to expand the fungal tree of life.</title>
        <authorList>
            <person name="Ahrendt S.R."/>
            <person name="Quandt C.A."/>
            <person name="Ciobanu D."/>
            <person name="Clum A."/>
            <person name="Salamov A."/>
            <person name="Andreopoulos B."/>
            <person name="Cheng J.F."/>
            <person name="Woyke T."/>
            <person name="Pelin A."/>
            <person name="Henrissat B."/>
            <person name="Reynolds N.K."/>
            <person name="Benny G.L."/>
            <person name="Smith M.E."/>
            <person name="James T.Y."/>
            <person name="Grigoriev I.V."/>
        </authorList>
    </citation>
    <scope>NUCLEOTIDE SEQUENCE [LARGE SCALE GENOMIC DNA]</scope>
    <source>
        <strain evidence="6">ATCC 52028</strain>
    </source>
</reference>
<dbReference type="STRING" id="1555241.A0A4P9X3T6"/>